<dbReference type="HAMAP" id="MF_01007">
    <property type="entry name" value="16SrRNA_methyltr_H"/>
    <property type="match status" value="1"/>
</dbReference>
<evidence type="ECO:0000256" key="1">
    <source>
        <dbReference type="ARBA" id="ARBA00010396"/>
    </source>
</evidence>
<dbReference type="Gene3D" id="3.40.50.150">
    <property type="entry name" value="Vaccinia Virus protein VP39"/>
    <property type="match status" value="1"/>
</dbReference>
<feature type="binding site" evidence="6">
    <location>
        <position position="124"/>
    </location>
    <ligand>
        <name>S-adenosyl-L-methionine</name>
        <dbReference type="ChEBI" id="CHEBI:59789"/>
    </ligand>
</feature>
<dbReference type="InterPro" id="IPR023397">
    <property type="entry name" value="SAM-dep_MeTrfase_MraW_recog"/>
</dbReference>
<comment type="catalytic activity">
    <reaction evidence="6">
        <text>cytidine(1402) in 16S rRNA + S-adenosyl-L-methionine = N(4)-methylcytidine(1402) in 16S rRNA + S-adenosyl-L-homocysteine + H(+)</text>
        <dbReference type="Rhea" id="RHEA:42928"/>
        <dbReference type="Rhea" id="RHEA-COMP:10286"/>
        <dbReference type="Rhea" id="RHEA-COMP:10287"/>
        <dbReference type="ChEBI" id="CHEBI:15378"/>
        <dbReference type="ChEBI" id="CHEBI:57856"/>
        <dbReference type="ChEBI" id="CHEBI:59789"/>
        <dbReference type="ChEBI" id="CHEBI:74506"/>
        <dbReference type="ChEBI" id="CHEBI:82748"/>
        <dbReference type="EC" id="2.1.1.199"/>
    </reaction>
</comment>
<gene>
    <name evidence="6 8" type="primary">rsmH</name>
    <name evidence="8" type="ORF">ROR02_19470</name>
</gene>
<keyword evidence="4 6" id="KW-0808">Transferase</keyword>
<comment type="function">
    <text evidence="6">Specifically methylates the N4 position of cytidine in position 1402 (C1402) of 16S rRNA.</text>
</comment>
<name>A0A512H8N2_9PROT</name>
<proteinExistence type="inferred from homology"/>
<keyword evidence="5 6" id="KW-0949">S-adenosyl-L-methionine</keyword>
<dbReference type="GO" id="GO:0071424">
    <property type="term" value="F:rRNA (cytosine-N4-)-methyltransferase activity"/>
    <property type="evidence" value="ECO:0007669"/>
    <property type="project" value="UniProtKB-UniRule"/>
</dbReference>
<feature type="binding site" evidence="6">
    <location>
        <begin position="51"/>
        <end position="53"/>
    </location>
    <ligand>
        <name>S-adenosyl-L-methionine</name>
        <dbReference type="ChEBI" id="CHEBI:59789"/>
    </ligand>
</feature>
<evidence type="ECO:0000256" key="2">
    <source>
        <dbReference type="ARBA" id="ARBA00022552"/>
    </source>
</evidence>
<dbReference type="AlphaFoldDB" id="A0A512H8N2"/>
<dbReference type="GO" id="GO:0070475">
    <property type="term" value="P:rRNA base methylation"/>
    <property type="evidence" value="ECO:0007669"/>
    <property type="project" value="UniProtKB-UniRule"/>
</dbReference>
<dbReference type="PANTHER" id="PTHR11265:SF0">
    <property type="entry name" value="12S RRNA N4-METHYLCYTIDINE METHYLTRANSFERASE"/>
    <property type="match status" value="1"/>
</dbReference>
<dbReference type="EMBL" id="BJZO01000049">
    <property type="protein sequence ID" value="GEO81816.1"/>
    <property type="molecule type" value="Genomic_DNA"/>
</dbReference>
<keyword evidence="2 6" id="KW-0698">rRNA processing</keyword>
<feature type="binding site" evidence="6">
    <location>
        <position position="69"/>
    </location>
    <ligand>
        <name>S-adenosyl-L-methionine</name>
        <dbReference type="ChEBI" id="CHEBI:59789"/>
    </ligand>
</feature>
<evidence type="ECO:0000256" key="7">
    <source>
        <dbReference type="SAM" id="MobiDB-lite"/>
    </source>
</evidence>
<organism evidence="8 9">
    <name type="scientific">Pararhodospirillum oryzae</name>
    <dbReference type="NCBI Taxonomy" id="478448"/>
    <lineage>
        <taxon>Bacteria</taxon>
        <taxon>Pseudomonadati</taxon>
        <taxon>Pseudomonadota</taxon>
        <taxon>Alphaproteobacteria</taxon>
        <taxon>Rhodospirillales</taxon>
        <taxon>Rhodospirillaceae</taxon>
        <taxon>Pararhodospirillum</taxon>
    </lineage>
</organism>
<dbReference type="OrthoDB" id="9806637at2"/>
<evidence type="ECO:0000256" key="5">
    <source>
        <dbReference type="ARBA" id="ARBA00022691"/>
    </source>
</evidence>
<keyword evidence="3 6" id="KW-0489">Methyltransferase</keyword>
<evidence type="ECO:0000256" key="6">
    <source>
        <dbReference type="HAMAP-Rule" id="MF_01007"/>
    </source>
</evidence>
<dbReference type="InterPro" id="IPR002903">
    <property type="entry name" value="RsmH"/>
</dbReference>
<dbReference type="EC" id="2.1.1.199" evidence="6"/>
<protein>
    <recommendedName>
        <fullName evidence="6">Ribosomal RNA small subunit methyltransferase H</fullName>
        <ecNumber evidence="6">2.1.1.199</ecNumber>
    </recommendedName>
    <alternativeName>
        <fullName evidence="6">16S rRNA m(4)C1402 methyltransferase</fullName>
    </alternativeName>
    <alternativeName>
        <fullName evidence="6">rRNA (cytosine-N(4)-)-methyltransferase RsmH</fullName>
    </alternativeName>
</protein>
<dbReference type="NCBIfam" id="TIGR00006">
    <property type="entry name" value="16S rRNA (cytosine(1402)-N(4))-methyltransferase RsmH"/>
    <property type="match status" value="1"/>
</dbReference>
<feature type="region of interest" description="Disordered" evidence="7">
    <location>
        <begin position="303"/>
        <end position="344"/>
    </location>
</feature>
<feature type="compositionally biased region" description="Basic and acidic residues" evidence="7">
    <location>
        <begin position="303"/>
        <end position="312"/>
    </location>
</feature>
<evidence type="ECO:0000256" key="4">
    <source>
        <dbReference type="ARBA" id="ARBA00022679"/>
    </source>
</evidence>
<keyword evidence="9" id="KW-1185">Reference proteome</keyword>
<evidence type="ECO:0000256" key="3">
    <source>
        <dbReference type="ARBA" id="ARBA00022603"/>
    </source>
</evidence>
<dbReference type="PIRSF" id="PIRSF004486">
    <property type="entry name" value="MraW"/>
    <property type="match status" value="1"/>
</dbReference>
<dbReference type="CDD" id="cd02440">
    <property type="entry name" value="AdoMet_MTases"/>
    <property type="match status" value="1"/>
</dbReference>
<keyword evidence="6" id="KW-0963">Cytoplasm</keyword>
<reference evidence="8 9" key="1">
    <citation type="submission" date="2019-07" db="EMBL/GenBank/DDBJ databases">
        <title>Whole genome shotgun sequence of Rhodospirillum oryzae NBRC 107573.</title>
        <authorList>
            <person name="Hosoyama A."/>
            <person name="Uohara A."/>
            <person name="Ohji S."/>
            <person name="Ichikawa N."/>
        </authorList>
    </citation>
    <scope>NUCLEOTIDE SEQUENCE [LARGE SCALE GENOMIC DNA]</scope>
    <source>
        <strain evidence="8 9">NBRC 107573</strain>
    </source>
</reference>
<comment type="similarity">
    <text evidence="1 6">Belongs to the methyltransferase superfamily. RsmH family.</text>
</comment>
<comment type="caution">
    <text evidence="8">The sequence shown here is derived from an EMBL/GenBank/DDBJ whole genome shotgun (WGS) entry which is preliminary data.</text>
</comment>
<evidence type="ECO:0000313" key="8">
    <source>
        <dbReference type="EMBL" id="GEO81816.1"/>
    </source>
</evidence>
<feature type="binding site" evidence="6">
    <location>
        <position position="96"/>
    </location>
    <ligand>
        <name>S-adenosyl-L-methionine</name>
        <dbReference type="ChEBI" id="CHEBI:59789"/>
    </ligand>
</feature>
<dbReference type="GO" id="GO:0005737">
    <property type="term" value="C:cytoplasm"/>
    <property type="evidence" value="ECO:0007669"/>
    <property type="project" value="UniProtKB-SubCell"/>
</dbReference>
<dbReference type="SUPFAM" id="SSF53335">
    <property type="entry name" value="S-adenosyl-L-methionine-dependent methyltransferases"/>
    <property type="match status" value="1"/>
</dbReference>
<dbReference type="Proteomes" id="UP000321567">
    <property type="component" value="Unassembled WGS sequence"/>
</dbReference>
<accession>A0A512H8N2</accession>
<comment type="subcellular location">
    <subcellularLocation>
        <location evidence="6">Cytoplasm</location>
    </subcellularLocation>
</comment>
<dbReference type="Gene3D" id="1.10.150.170">
    <property type="entry name" value="Putative methyltransferase TM0872, insert domain"/>
    <property type="match status" value="1"/>
</dbReference>
<dbReference type="InterPro" id="IPR029063">
    <property type="entry name" value="SAM-dependent_MTases_sf"/>
</dbReference>
<feature type="binding site" evidence="6">
    <location>
        <position position="117"/>
    </location>
    <ligand>
        <name>S-adenosyl-L-methionine</name>
        <dbReference type="ChEBI" id="CHEBI:59789"/>
    </ligand>
</feature>
<dbReference type="SUPFAM" id="SSF81799">
    <property type="entry name" value="Putative methyltransferase TM0872, insert domain"/>
    <property type="match status" value="1"/>
</dbReference>
<dbReference type="Pfam" id="PF01795">
    <property type="entry name" value="Methyltransf_5"/>
    <property type="match status" value="1"/>
</dbReference>
<sequence>MNGSPLPSPSLTDPHGTDAEAGHIPVMRAEIVAALAVREGGAYVDGTFGAGGYSQAILSAAPCRVWAIDRDPGAIPRARALGARWDDRLALLPGCFGAMDTLLAERGIGLVDGVVLDIGVSSMQIDQPDRGFSFRLDGPLDMRMGDQGPTAADLVNTLDESTLADILFFLGEERAARRVARAVVERRAEAPFTRTAELASVIRSVVRKSADGIDPATRSFQALRIAVNDELGELARGLRAAERVLAPGGRLVVVSFHSLEDRLVKTFLRQRAGHAQGFSRHLPPTAPGQEAEPTFTLVERRALAPSAEEARRNPRARSARLRVAERTHRPCPPSSPPAAAKGVPGSLDALFAASLLSARPGESR</sequence>
<dbReference type="PANTHER" id="PTHR11265">
    <property type="entry name" value="S-ADENOSYL-METHYLTRANSFERASE MRAW"/>
    <property type="match status" value="1"/>
</dbReference>
<evidence type="ECO:0000313" key="9">
    <source>
        <dbReference type="Proteomes" id="UP000321567"/>
    </source>
</evidence>